<dbReference type="AlphaFoldDB" id="A0A0R0LYG8"/>
<keyword evidence="1" id="KW-1133">Transmembrane helix</keyword>
<name>A0A0R0LYG8_9MICR</name>
<comment type="caution">
    <text evidence="2">The sequence shown here is derived from an EMBL/GenBank/DDBJ whole genome shotgun (WGS) entry which is preliminary data.</text>
</comment>
<organism evidence="2 3">
    <name type="scientific">Pseudoloma neurophilia</name>
    <dbReference type="NCBI Taxonomy" id="146866"/>
    <lineage>
        <taxon>Eukaryota</taxon>
        <taxon>Fungi</taxon>
        <taxon>Fungi incertae sedis</taxon>
        <taxon>Microsporidia</taxon>
        <taxon>Pseudoloma</taxon>
    </lineage>
</organism>
<accession>A0A0R0LYG8</accession>
<sequence>MVIQGGTRGLISYESLVLSIFTHVNAFNNFYLLALKRIHSFLSKDRVFLCK</sequence>
<keyword evidence="3" id="KW-1185">Reference proteome</keyword>
<evidence type="ECO:0000313" key="2">
    <source>
        <dbReference type="EMBL" id="KRH91729.1"/>
    </source>
</evidence>
<evidence type="ECO:0000313" key="3">
    <source>
        <dbReference type="Proteomes" id="UP000051530"/>
    </source>
</evidence>
<dbReference type="EMBL" id="LGUB01001584">
    <property type="protein sequence ID" value="KRH91729.1"/>
    <property type="molecule type" value="Genomic_DNA"/>
</dbReference>
<proteinExistence type="predicted"/>
<dbReference type="VEuPathDB" id="MicrosporidiaDB:M153_29490000489"/>
<feature type="transmembrane region" description="Helical" evidence="1">
    <location>
        <begin position="16"/>
        <end position="34"/>
    </location>
</feature>
<reference evidence="2 3" key="1">
    <citation type="submission" date="2015-07" db="EMBL/GenBank/DDBJ databases">
        <title>The genome of Pseudoloma neurophilia, a relevant intracellular parasite of the zebrafish.</title>
        <authorList>
            <person name="Ndikumana S."/>
            <person name="Pelin A."/>
            <person name="Sanders J."/>
            <person name="Corradi N."/>
        </authorList>
    </citation>
    <scope>NUCLEOTIDE SEQUENCE [LARGE SCALE GENOMIC DNA]</scope>
    <source>
        <strain evidence="2 3">MK1</strain>
    </source>
</reference>
<dbReference type="Proteomes" id="UP000051530">
    <property type="component" value="Unassembled WGS sequence"/>
</dbReference>
<keyword evidence="1" id="KW-0812">Transmembrane</keyword>
<keyword evidence="1" id="KW-0472">Membrane</keyword>
<protein>
    <submittedName>
        <fullName evidence="2">Uncharacterized protein</fullName>
    </submittedName>
</protein>
<gene>
    <name evidence="2" type="ORF">M153_29490000489</name>
</gene>
<evidence type="ECO:0000256" key="1">
    <source>
        <dbReference type="SAM" id="Phobius"/>
    </source>
</evidence>